<name>A0A3D3R1B6_9PLAN</name>
<evidence type="ECO:0000313" key="3">
    <source>
        <dbReference type="EMBL" id="HCO22549.1"/>
    </source>
</evidence>
<dbReference type="Pfam" id="PF04734">
    <property type="entry name" value="Ceramidase_alk"/>
    <property type="match status" value="1"/>
</dbReference>
<accession>A0A3D3R1B6</accession>
<dbReference type="AlphaFoldDB" id="A0A3D3R1B6"/>
<proteinExistence type="predicted"/>
<feature type="signal peptide" evidence="1">
    <location>
        <begin position="1"/>
        <end position="18"/>
    </location>
</feature>
<dbReference type="Proteomes" id="UP000263642">
    <property type="component" value="Unassembled WGS sequence"/>
</dbReference>
<feature type="chain" id="PRO_5017589284" description="Neutral/alkaline non-lysosomal ceramidase N-terminal domain-containing protein" evidence="1">
    <location>
        <begin position="19"/>
        <end position="487"/>
    </location>
</feature>
<protein>
    <recommendedName>
        <fullName evidence="2">Neutral/alkaline non-lysosomal ceramidase N-terminal domain-containing protein</fullName>
    </recommendedName>
</protein>
<dbReference type="EMBL" id="DQAY01000036">
    <property type="protein sequence ID" value="HCO22549.1"/>
    <property type="molecule type" value="Genomic_DNA"/>
</dbReference>
<dbReference type="InterPro" id="IPR031329">
    <property type="entry name" value="NEUT/ALK_ceramidase_N"/>
</dbReference>
<gene>
    <name evidence="3" type="ORF">DIT97_05605</name>
</gene>
<feature type="domain" description="Neutral/alkaline non-lysosomal ceramidase N-terminal" evidence="2">
    <location>
        <begin position="40"/>
        <end position="287"/>
    </location>
</feature>
<evidence type="ECO:0000256" key="1">
    <source>
        <dbReference type="SAM" id="SignalP"/>
    </source>
</evidence>
<reference evidence="3 4" key="1">
    <citation type="journal article" date="2018" name="Nat. Biotechnol.">
        <title>A standardized bacterial taxonomy based on genome phylogeny substantially revises the tree of life.</title>
        <authorList>
            <person name="Parks D.H."/>
            <person name="Chuvochina M."/>
            <person name="Waite D.W."/>
            <person name="Rinke C."/>
            <person name="Skarshewski A."/>
            <person name="Chaumeil P.A."/>
            <person name="Hugenholtz P."/>
        </authorList>
    </citation>
    <scope>NUCLEOTIDE SEQUENCE [LARGE SCALE GENOMIC DNA]</scope>
    <source>
        <strain evidence="3">UBA9375</strain>
    </source>
</reference>
<organism evidence="3 4">
    <name type="scientific">Gimesia maris</name>
    <dbReference type="NCBI Taxonomy" id="122"/>
    <lineage>
        <taxon>Bacteria</taxon>
        <taxon>Pseudomonadati</taxon>
        <taxon>Planctomycetota</taxon>
        <taxon>Planctomycetia</taxon>
        <taxon>Planctomycetales</taxon>
        <taxon>Planctomycetaceae</taxon>
        <taxon>Gimesia</taxon>
    </lineage>
</organism>
<keyword evidence="1" id="KW-0732">Signal</keyword>
<evidence type="ECO:0000259" key="2">
    <source>
        <dbReference type="Pfam" id="PF04734"/>
    </source>
</evidence>
<sequence length="487" mass="54045">MIFRTLIMALLIPAVAQAEPTQQNVFRAGAATSNITPFLGTDLIGGFNPRGSTHIHDDLHARCLVLDDGNTKLAIIIIDNVKFPTEIHLPTKKLIQQTTGLPPENVLIAATHTHSAPSLRGTSYLKLGEPLDEYQKFVVRRIADSVQRAMNNLEPARIGWGQGEVPQHVFNRRWLLKNGQTVTSPFGEEEQAAMNPGSLLKLLNKPAGPVNPKVYILSVRSHTGRPIALLANYWLHYVGGVGQGHISADYFGVFARQLEELYAEPGQDPPFVGLLSNGASGDVNNNDYANYNQPGQKRYARYEKMHEVAADVTKEVKRVEKTIRYHDWVKLGAAAETVTLKRRRPSTAQVWRAQELLKHTPPEAQQDRDLSRRIIFARRALEAAVWPETAEAYVQALRIGDLGLAALPFEVFVEIGFDIQQQSPCKQTFVFGLANGDLGYLPSPRQHALGGYETWLTVSHAEVGASPKLVKELTALLRRIYPESVEP</sequence>
<comment type="caution">
    <text evidence="3">The sequence shown here is derived from an EMBL/GenBank/DDBJ whole genome shotgun (WGS) entry which is preliminary data.</text>
</comment>
<evidence type="ECO:0000313" key="4">
    <source>
        <dbReference type="Proteomes" id="UP000263642"/>
    </source>
</evidence>